<proteinExistence type="predicted"/>
<reference evidence="1 2" key="1">
    <citation type="submission" date="2016-04" db="EMBL/GenBank/DDBJ databases">
        <title>The genome of Intoshia linei affirms orthonectids as highly simplified spiralians.</title>
        <authorList>
            <person name="Mikhailov K.V."/>
            <person name="Slusarev G.S."/>
            <person name="Nikitin M.A."/>
            <person name="Logacheva M.D."/>
            <person name="Penin A."/>
            <person name="Aleoshin V."/>
            <person name="Panchin Y.V."/>
        </authorList>
    </citation>
    <scope>NUCLEOTIDE SEQUENCE [LARGE SCALE GENOMIC DNA]</scope>
    <source>
        <strain evidence="1">Intl2013</strain>
        <tissue evidence="1">Whole animal</tissue>
    </source>
</reference>
<keyword evidence="2" id="KW-1185">Reference proteome</keyword>
<dbReference type="InterPro" id="IPR036249">
    <property type="entry name" value="Thioredoxin-like_sf"/>
</dbReference>
<dbReference type="SUPFAM" id="SSF52833">
    <property type="entry name" value="Thioredoxin-like"/>
    <property type="match status" value="1"/>
</dbReference>
<dbReference type="EMBL" id="LWCA01001285">
    <property type="protein sequence ID" value="OAF65453.1"/>
    <property type="molecule type" value="Genomic_DNA"/>
</dbReference>
<comment type="caution">
    <text evidence="1">The sequence shown here is derived from an EMBL/GenBank/DDBJ whole genome shotgun (WGS) entry which is preliminary data.</text>
</comment>
<evidence type="ECO:0008006" key="3">
    <source>
        <dbReference type="Google" id="ProtNLM"/>
    </source>
</evidence>
<accession>A0A177AVP9</accession>
<gene>
    <name evidence="1" type="ORF">A3Q56_06833</name>
</gene>
<dbReference type="Proteomes" id="UP000078046">
    <property type="component" value="Unassembled WGS sequence"/>
</dbReference>
<sequence length="112" mass="13324">MNWCRDIELDSELTRCNVVVVYDHDCMDLIDLIFSNSFYTQISQKFNFKFLKYDYYSDECKKFSKLYSVICTPLVYFISKDSSECIVGDVTNENCIKHLKIFLVFFVVFNLI</sequence>
<dbReference type="Gene3D" id="3.40.30.10">
    <property type="entry name" value="Glutaredoxin"/>
    <property type="match status" value="1"/>
</dbReference>
<evidence type="ECO:0000313" key="2">
    <source>
        <dbReference type="Proteomes" id="UP000078046"/>
    </source>
</evidence>
<name>A0A177AVP9_9BILA</name>
<evidence type="ECO:0000313" key="1">
    <source>
        <dbReference type="EMBL" id="OAF65453.1"/>
    </source>
</evidence>
<protein>
    <recommendedName>
        <fullName evidence="3">Thioredoxin domain-containing protein</fullName>
    </recommendedName>
</protein>
<dbReference type="AlphaFoldDB" id="A0A177AVP9"/>
<organism evidence="1 2">
    <name type="scientific">Intoshia linei</name>
    <dbReference type="NCBI Taxonomy" id="1819745"/>
    <lineage>
        <taxon>Eukaryota</taxon>
        <taxon>Metazoa</taxon>
        <taxon>Spiralia</taxon>
        <taxon>Lophotrochozoa</taxon>
        <taxon>Mesozoa</taxon>
        <taxon>Orthonectida</taxon>
        <taxon>Rhopaluridae</taxon>
        <taxon>Intoshia</taxon>
    </lineage>
</organism>